<dbReference type="PANTHER" id="PTHR24113:SF12">
    <property type="entry name" value="RAN GTPASE-ACTIVATING PROTEIN 1"/>
    <property type="match status" value="1"/>
</dbReference>
<keyword evidence="1" id="KW-0343">GTPase activation</keyword>
<reference evidence="7" key="1">
    <citation type="journal article" date="2015" name="PLoS Genet.">
        <title>Genome Sequence and Transcriptome Analyses of Chrysochromulina tobin: Metabolic Tools for Enhanced Algal Fitness in the Prominent Order Prymnesiales (Haptophyceae).</title>
        <authorList>
            <person name="Hovde B.T."/>
            <person name="Deodato C.R."/>
            <person name="Hunsperger H.M."/>
            <person name="Ryken S.A."/>
            <person name="Yost W."/>
            <person name="Jha R.K."/>
            <person name="Patterson J."/>
            <person name="Monnat R.J. Jr."/>
            <person name="Barlow S.B."/>
            <person name="Starkenburg S.R."/>
            <person name="Cattolico R.A."/>
        </authorList>
    </citation>
    <scope>NUCLEOTIDE SEQUENCE</scope>
    <source>
        <strain evidence="7">CCMP291</strain>
    </source>
</reference>
<evidence type="ECO:0000256" key="5">
    <source>
        <dbReference type="SAM" id="Phobius"/>
    </source>
</evidence>
<dbReference type="GO" id="GO:0005829">
    <property type="term" value="C:cytosol"/>
    <property type="evidence" value="ECO:0007669"/>
    <property type="project" value="TreeGrafter"/>
</dbReference>
<dbReference type="SMART" id="SM00368">
    <property type="entry name" value="LRR_RI"/>
    <property type="match status" value="4"/>
</dbReference>
<dbReference type="Proteomes" id="UP000037460">
    <property type="component" value="Unassembled WGS sequence"/>
</dbReference>
<name>A0A0M0K9N2_9EUKA</name>
<dbReference type="GO" id="GO:0006913">
    <property type="term" value="P:nucleocytoplasmic transport"/>
    <property type="evidence" value="ECO:0007669"/>
    <property type="project" value="TreeGrafter"/>
</dbReference>
<evidence type="ECO:0000256" key="3">
    <source>
        <dbReference type="ARBA" id="ARBA00022737"/>
    </source>
</evidence>
<keyword evidence="3" id="KW-0677">Repeat</keyword>
<comment type="caution">
    <text evidence="6">The sequence shown here is derived from an EMBL/GenBank/DDBJ whole genome shotgun (WGS) entry which is preliminary data.</text>
</comment>
<feature type="transmembrane region" description="Helical" evidence="5">
    <location>
        <begin position="68"/>
        <end position="89"/>
    </location>
</feature>
<feature type="compositionally biased region" description="Polar residues" evidence="4">
    <location>
        <begin position="125"/>
        <end position="138"/>
    </location>
</feature>
<dbReference type="EMBL" id="JWZX01000913">
    <property type="protein sequence ID" value="KOO35317.1"/>
    <property type="molecule type" value="Genomic_DNA"/>
</dbReference>
<dbReference type="AlphaFoldDB" id="A0A0M0K9N2"/>
<dbReference type="SUPFAM" id="SSF52047">
    <property type="entry name" value="RNI-like"/>
    <property type="match status" value="1"/>
</dbReference>
<feature type="transmembrane region" description="Helical" evidence="5">
    <location>
        <begin position="20"/>
        <end position="47"/>
    </location>
</feature>
<gene>
    <name evidence="6" type="ORF">Ctob_012569</name>
</gene>
<accession>A0A0M0K9N2</accession>
<evidence type="ECO:0000256" key="1">
    <source>
        <dbReference type="ARBA" id="ARBA00022468"/>
    </source>
</evidence>
<dbReference type="GO" id="GO:0031267">
    <property type="term" value="F:small GTPase binding"/>
    <property type="evidence" value="ECO:0007669"/>
    <property type="project" value="TreeGrafter"/>
</dbReference>
<keyword evidence="7" id="KW-1185">Reference proteome</keyword>
<dbReference type="GO" id="GO:0048471">
    <property type="term" value="C:perinuclear region of cytoplasm"/>
    <property type="evidence" value="ECO:0007669"/>
    <property type="project" value="TreeGrafter"/>
</dbReference>
<evidence type="ECO:0000313" key="7">
    <source>
        <dbReference type="Proteomes" id="UP000037460"/>
    </source>
</evidence>
<dbReference type="InterPro" id="IPR027038">
    <property type="entry name" value="RanGap"/>
</dbReference>
<evidence type="ECO:0000256" key="4">
    <source>
        <dbReference type="SAM" id="MobiDB-lite"/>
    </source>
</evidence>
<dbReference type="Pfam" id="PF13516">
    <property type="entry name" value="LRR_6"/>
    <property type="match status" value="1"/>
</dbReference>
<feature type="region of interest" description="Disordered" evidence="4">
    <location>
        <begin position="116"/>
        <end position="138"/>
    </location>
</feature>
<evidence type="ECO:0000313" key="6">
    <source>
        <dbReference type="EMBL" id="KOO35317.1"/>
    </source>
</evidence>
<protein>
    <submittedName>
        <fullName evidence="6">Uncharacterized protein</fullName>
    </submittedName>
</protein>
<dbReference type="GO" id="GO:0005634">
    <property type="term" value="C:nucleus"/>
    <property type="evidence" value="ECO:0007669"/>
    <property type="project" value="TreeGrafter"/>
</dbReference>
<keyword evidence="5" id="KW-1133">Transmembrane helix</keyword>
<dbReference type="InterPro" id="IPR001611">
    <property type="entry name" value="Leu-rich_rpt"/>
</dbReference>
<dbReference type="PANTHER" id="PTHR24113">
    <property type="entry name" value="RAN GTPASE-ACTIVATING PROTEIN 1"/>
    <property type="match status" value="1"/>
</dbReference>
<keyword evidence="5" id="KW-0472">Membrane</keyword>
<organism evidence="6 7">
    <name type="scientific">Chrysochromulina tobinii</name>
    <dbReference type="NCBI Taxonomy" id="1460289"/>
    <lineage>
        <taxon>Eukaryota</taxon>
        <taxon>Haptista</taxon>
        <taxon>Haptophyta</taxon>
        <taxon>Prymnesiophyceae</taxon>
        <taxon>Prymnesiales</taxon>
        <taxon>Chrysochromulinaceae</taxon>
        <taxon>Chrysochromulina</taxon>
    </lineage>
</organism>
<dbReference type="InterPro" id="IPR032675">
    <property type="entry name" value="LRR_dom_sf"/>
</dbReference>
<keyword evidence="5" id="KW-0812">Transmembrane</keyword>
<keyword evidence="2" id="KW-0433">Leucine-rich repeat</keyword>
<sequence>MSTRLGPAIIHLLQFYTVVLSILGVGLPFVPVVVVLVFPFITAGFIVKDGRGLPKHWHRLPFSLPTTIFVDIPVGSAFFVLSAFSILVFHPAAHVVMELLHVLGLLRGIGQTQTRPLDEEAAGTPASSAPISIQKQRSSENMQLDGNRYRQPDSLWAALENGDVRLVSLKWLTALAERGGTLARRQELPEEAFIDSARLKKIEAGAKAAFYVEGFFLAVAAAAGKPLFTAVKDVLVALVRRKRNVDHLVPIVAVSYIWLEAAHPDQHGAQLRLMFRKLRELYGRGGLLGACQQYGFSDMGVFIDWASLYQKDPQKWQSWMDGPARWKSDQDLAVVAVDGPKMVAERHAYNESRSSEETAAFRRALENTMDLWYGHGATTVILLTELPDELPIGFDVTRTYAARGWTTFEQCSAELAKSFKLNRAQWKLVIDVGLDGNEGKGGARRRLPTTPERMEALLETRQFTNGADKGAVLELYRRTASAVLGTIVSLNYQGLALQQDDEWCSPSRLSEALNYCSSLESITLTATRLSDEGMAALMDALDPDALPALKILDCNFNRFGVVGVRTLTGAFRRGVAPKLEFLGLSGCLFGDAGASSFAIALQSGGLPSKLALVDLNLNDIADEGGMALAAALEVSGSKCRIFLANNRIGLAVQSALLCALERTHGLTIMHACAVLALNPPFYPPAAARATGRGMRLYFEAGRIA</sequence>
<dbReference type="Gene3D" id="3.80.10.10">
    <property type="entry name" value="Ribonuclease Inhibitor"/>
    <property type="match status" value="2"/>
</dbReference>
<evidence type="ECO:0000256" key="2">
    <source>
        <dbReference type="ARBA" id="ARBA00022614"/>
    </source>
</evidence>
<dbReference type="GO" id="GO:0005096">
    <property type="term" value="F:GTPase activator activity"/>
    <property type="evidence" value="ECO:0007669"/>
    <property type="project" value="UniProtKB-KW"/>
</dbReference>
<proteinExistence type="predicted"/>